<dbReference type="Gene3D" id="3.40.50.1240">
    <property type="entry name" value="Phosphoglycerate mutase-like"/>
    <property type="match status" value="1"/>
</dbReference>
<name>A0A9Q5CPE4_CLOBE</name>
<evidence type="ECO:0000313" key="1">
    <source>
        <dbReference type="EMBL" id="NRV09369.1"/>
    </source>
</evidence>
<dbReference type="Proteomes" id="UP000821656">
    <property type="component" value="Unassembled WGS sequence"/>
</dbReference>
<sequence>MKIIIIRHAKVNYKWKFWYTSQEFNKSCNEYDISPIDFSNKYSINTKQPIYISELSRSYDTAKLIFGSNKFIRMNLFNEVPLRAFTDKEIKLPLIIWRIFGRIQWYMNSKKQIETKNQTYKRSKKTIDFLERKNEDCFIICHACYMRILLRELKYSGYTGSYSRINIMNLQKFVFIKE</sequence>
<dbReference type="InterPro" id="IPR029033">
    <property type="entry name" value="His_PPase_superfam"/>
</dbReference>
<accession>A0A9Q5CPE4</accession>
<comment type="caution">
    <text evidence="1">The sequence shown here is derived from an EMBL/GenBank/DDBJ whole genome shotgun (WGS) entry which is preliminary data.</text>
</comment>
<dbReference type="SUPFAM" id="SSF53254">
    <property type="entry name" value="Phosphoglycerate mutase-like"/>
    <property type="match status" value="1"/>
</dbReference>
<evidence type="ECO:0000313" key="2">
    <source>
        <dbReference type="Proteomes" id="UP000821656"/>
    </source>
</evidence>
<proteinExistence type="predicted"/>
<protein>
    <submittedName>
        <fullName evidence="1">Broad specificity phosphatase PhoE</fullName>
    </submittedName>
</protein>
<reference evidence="1" key="1">
    <citation type="submission" date="2020-05" db="EMBL/GenBank/DDBJ databases">
        <title>Genomic insights into acetone-butanol-ethanol (ABE) fermentation by sequencing solventogenic clostridia strains.</title>
        <authorList>
            <person name="Brown S."/>
        </authorList>
    </citation>
    <scope>NUCLEOTIDE SEQUENCE</scope>
    <source>
        <strain evidence="1">DJ126</strain>
    </source>
</reference>
<dbReference type="InterPro" id="IPR013078">
    <property type="entry name" value="His_Pase_superF_clade-1"/>
</dbReference>
<dbReference type="Pfam" id="PF00300">
    <property type="entry name" value="His_Phos_1"/>
    <property type="match status" value="1"/>
</dbReference>
<dbReference type="EMBL" id="JABSXK010000001">
    <property type="protein sequence ID" value="NRV09369.1"/>
    <property type="molecule type" value="Genomic_DNA"/>
</dbReference>
<dbReference type="RefSeq" id="WP_077309689.1">
    <property type="nucleotide sequence ID" value="NZ_CP016090.1"/>
</dbReference>
<dbReference type="AlphaFoldDB" id="A0A9Q5CPE4"/>
<gene>
    <name evidence="1" type="ORF">DFH45_002332</name>
</gene>
<organism evidence="1 2">
    <name type="scientific">Clostridium beijerinckii</name>
    <name type="common">Clostridium MP</name>
    <dbReference type="NCBI Taxonomy" id="1520"/>
    <lineage>
        <taxon>Bacteria</taxon>
        <taxon>Bacillati</taxon>
        <taxon>Bacillota</taxon>
        <taxon>Clostridia</taxon>
        <taxon>Eubacteriales</taxon>
        <taxon>Clostridiaceae</taxon>
        <taxon>Clostridium</taxon>
    </lineage>
</organism>